<dbReference type="AlphaFoldDB" id="A0A2M4C988"/>
<organism evidence="1">
    <name type="scientific">Anopheles marajoara</name>
    <dbReference type="NCBI Taxonomy" id="58244"/>
    <lineage>
        <taxon>Eukaryota</taxon>
        <taxon>Metazoa</taxon>
        <taxon>Ecdysozoa</taxon>
        <taxon>Arthropoda</taxon>
        <taxon>Hexapoda</taxon>
        <taxon>Insecta</taxon>
        <taxon>Pterygota</taxon>
        <taxon>Neoptera</taxon>
        <taxon>Endopterygota</taxon>
        <taxon>Diptera</taxon>
        <taxon>Nematocera</taxon>
        <taxon>Culicoidea</taxon>
        <taxon>Culicidae</taxon>
        <taxon>Anophelinae</taxon>
        <taxon>Anopheles</taxon>
    </lineage>
</organism>
<proteinExistence type="predicted"/>
<reference evidence="1" key="1">
    <citation type="submission" date="2018-01" db="EMBL/GenBank/DDBJ databases">
        <title>An insight into the sialome of Amazonian anophelines.</title>
        <authorList>
            <person name="Ribeiro J.M."/>
            <person name="Scarpassa V."/>
            <person name="Calvo E."/>
        </authorList>
    </citation>
    <scope>NUCLEOTIDE SEQUENCE</scope>
    <source>
        <tissue evidence="1">Salivary glands</tissue>
    </source>
</reference>
<dbReference type="EMBL" id="GGFJ01012407">
    <property type="protein sequence ID" value="MBW61548.1"/>
    <property type="molecule type" value="Transcribed_RNA"/>
</dbReference>
<sequence length="105" mass="11804">MFHSLIPFTWCACTPSSTQGQGHTSYMLICNALANLISATHTLLLLPNQWQTIRFLVRQFILTDCRSPTIDSRLSGLPPEGHKSYDINKHLLPMLRVVDIGRIGL</sequence>
<protein>
    <submittedName>
        <fullName evidence="1">Putative secreted protein</fullName>
    </submittedName>
</protein>
<accession>A0A2M4C988</accession>
<name>A0A2M4C988_9DIPT</name>
<evidence type="ECO:0000313" key="1">
    <source>
        <dbReference type="EMBL" id="MBW61548.1"/>
    </source>
</evidence>